<dbReference type="GO" id="GO:0004540">
    <property type="term" value="F:RNA nuclease activity"/>
    <property type="evidence" value="ECO:0007669"/>
    <property type="project" value="InterPro"/>
</dbReference>
<name>D5X4X4_THIK1</name>
<keyword evidence="4" id="KW-0547">Nucleotide-binding</keyword>
<evidence type="ECO:0008006" key="7">
    <source>
        <dbReference type="Google" id="ProtNLM"/>
    </source>
</evidence>
<organism evidence="6">
    <name type="scientific">Thiomonas intermedia (strain K12)</name>
    <name type="common">Thiobacillus intermedius</name>
    <dbReference type="NCBI Taxonomy" id="75379"/>
    <lineage>
        <taxon>Bacteria</taxon>
        <taxon>Pseudomonadati</taxon>
        <taxon>Pseudomonadota</taxon>
        <taxon>Betaproteobacteria</taxon>
        <taxon>Burkholderiales</taxon>
        <taxon>Thiomonas</taxon>
    </lineage>
</organism>
<dbReference type="GO" id="GO:0110001">
    <property type="term" value="C:toxin-antitoxin complex"/>
    <property type="evidence" value="ECO:0007669"/>
    <property type="project" value="InterPro"/>
</dbReference>
<dbReference type="KEGG" id="tin:Tint_2439"/>
<sequence>MNRNALRLADYLTHILEAIDRIERYTRGLDRAAFMSTDMVQDAVIRNSEIIGEASRNIVQRYPDFLQRYPEIALADAYRLRNAVAHGYFTVDLGIVWQTTLVELPRMRSLVLAEVQKLAAH</sequence>
<keyword evidence="5" id="KW-0378">Hydrolase</keyword>
<evidence type="ECO:0000256" key="1">
    <source>
        <dbReference type="ARBA" id="ARBA00022553"/>
    </source>
</evidence>
<reference evidence="6" key="1">
    <citation type="submission" date="2010-04" db="EMBL/GenBank/DDBJ databases">
        <title>Complete sequence of Thiomonas intermedia K12.</title>
        <authorList>
            <consortium name="US DOE Joint Genome Institute"/>
            <person name="Lucas S."/>
            <person name="Copeland A."/>
            <person name="Lapidus A."/>
            <person name="Cheng J.-F."/>
            <person name="Bruce D."/>
            <person name="Goodwin L."/>
            <person name="Pitluck S."/>
            <person name="Davenport K."/>
            <person name="Detter J.C."/>
            <person name="Han C."/>
            <person name="Tapia R."/>
            <person name="Land M."/>
            <person name="Hauser L."/>
            <person name="Kyrpides N."/>
            <person name="Ovchinnikova G."/>
            <person name="Kerfeld C.A."/>
            <person name="Cannon G.C."/>
            <person name="Heinhorst S."/>
            <person name="Woyke T."/>
        </authorList>
    </citation>
    <scope>NUCLEOTIDE SEQUENCE [LARGE SCALE GENOMIC DNA]</scope>
    <source>
        <strain evidence="6">K12</strain>
    </source>
</reference>
<evidence type="ECO:0000256" key="3">
    <source>
        <dbReference type="ARBA" id="ARBA00022722"/>
    </source>
</evidence>
<dbReference type="HOGENOM" id="CLU_142825_3_0_4"/>
<dbReference type="InterPro" id="IPR051813">
    <property type="entry name" value="HepT_RNase_toxin"/>
</dbReference>
<dbReference type="PANTHER" id="PTHR34139">
    <property type="entry name" value="UPF0331 PROTEIN MJ0127"/>
    <property type="match status" value="1"/>
</dbReference>
<dbReference type="Pfam" id="PF01934">
    <property type="entry name" value="HepT-like"/>
    <property type="match status" value="1"/>
</dbReference>
<evidence type="ECO:0000313" key="6">
    <source>
        <dbReference type="EMBL" id="ADG31788.1"/>
    </source>
</evidence>
<dbReference type="GO" id="GO:0016787">
    <property type="term" value="F:hydrolase activity"/>
    <property type="evidence" value="ECO:0007669"/>
    <property type="project" value="UniProtKB-KW"/>
</dbReference>
<dbReference type="GO" id="GO:0000166">
    <property type="term" value="F:nucleotide binding"/>
    <property type="evidence" value="ECO:0007669"/>
    <property type="project" value="UniProtKB-KW"/>
</dbReference>
<dbReference type="EMBL" id="CP002021">
    <property type="protein sequence ID" value="ADG31788.1"/>
    <property type="molecule type" value="Genomic_DNA"/>
</dbReference>
<evidence type="ECO:0000256" key="2">
    <source>
        <dbReference type="ARBA" id="ARBA00022649"/>
    </source>
</evidence>
<dbReference type="PANTHER" id="PTHR34139:SF1">
    <property type="entry name" value="RNASE MJ1380-RELATED"/>
    <property type="match status" value="1"/>
</dbReference>
<dbReference type="InterPro" id="IPR008201">
    <property type="entry name" value="HepT-like"/>
</dbReference>
<keyword evidence="3" id="KW-0540">Nuclease</keyword>
<evidence type="ECO:0000256" key="5">
    <source>
        <dbReference type="ARBA" id="ARBA00022801"/>
    </source>
</evidence>
<dbReference type="AlphaFoldDB" id="D5X4X4"/>
<keyword evidence="2" id="KW-1277">Toxin-antitoxin system</keyword>
<gene>
    <name evidence="6" type="ordered locus">Tint_2439</name>
</gene>
<keyword evidence="1" id="KW-0597">Phosphoprotein</keyword>
<proteinExistence type="predicted"/>
<dbReference type="BioCyc" id="TINT75379:TINT_RS12210-MONOMER"/>
<dbReference type="eggNOG" id="COG2361">
    <property type="taxonomic scope" value="Bacteria"/>
</dbReference>
<accession>D5X4X4</accession>
<dbReference type="STRING" id="75379.Tint_2439"/>
<protein>
    <recommendedName>
        <fullName evidence="7">DUF86 domain-containing protein</fullName>
    </recommendedName>
</protein>
<evidence type="ECO:0000256" key="4">
    <source>
        <dbReference type="ARBA" id="ARBA00022741"/>
    </source>
</evidence>